<name>Q5IHV8_NEMVE</name>
<evidence type="ECO:0000256" key="3">
    <source>
        <dbReference type="ARBA" id="ARBA00022473"/>
    </source>
</evidence>
<keyword evidence="4" id="KW-0964">Secreted</keyword>
<reference evidence="10" key="2">
    <citation type="submission" date="2005-01" db="EMBL/GenBank/DDBJ databases">
        <title>Evidence for a (nearly) complete set of Wnt gene subfamilies in the Ur-Eumetazoa.</title>
        <authorList>
            <person name="Kusserow A."/>
            <person name="Pang K."/>
            <person name="Sturm C."/>
            <person name="Hrouda M."/>
            <person name="Lentfer J."/>
            <person name="Schmidt H."/>
            <person name="Technau U."/>
            <person name="von Haeseler A."/>
            <person name="Hobmayer B."/>
            <person name="Martindale M.Q."/>
            <person name="Holstein T.W."/>
        </authorList>
    </citation>
    <scope>NUCLEOTIDE SEQUENCE</scope>
</reference>
<comment type="similarity">
    <text evidence="2 9">Belongs to the Wnt family.</text>
</comment>
<reference evidence="10" key="1">
    <citation type="submission" date="2004-08" db="EMBL/GenBank/DDBJ databases">
        <authorList>
            <person name="Pang K.S."/>
            <person name="Martindale M.Q."/>
        </authorList>
    </citation>
    <scope>NUCLEOTIDE SEQUENCE</scope>
</reference>
<keyword evidence="5" id="KW-0272">Extracellular matrix</keyword>
<comment type="function">
    <text evidence="9">Ligand for members of the frizzled family of seven transmembrane receptors.</text>
</comment>
<dbReference type="PRINTS" id="PR01349">
    <property type="entry name" value="WNTPROTEIN"/>
</dbReference>
<evidence type="ECO:0000256" key="6">
    <source>
        <dbReference type="ARBA" id="ARBA00022687"/>
    </source>
</evidence>
<dbReference type="GO" id="GO:0005576">
    <property type="term" value="C:extracellular region"/>
    <property type="evidence" value="ECO:0007669"/>
    <property type="project" value="InterPro"/>
</dbReference>
<dbReference type="Pfam" id="PF00110">
    <property type="entry name" value="wnt"/>
    <property type="match status" value="1"/>
</dbReference>
<dbReference type="InterPro" id="IPR018161">
    <property type="entry name" value="Wnt_CS"/>
</dbReference>
<dbReference type="PANTHER" id="PTHR12027:SF81">
    <property type="entry name" value="WNT INHIBITOR OF DORSAL PROTEIN"/>
    <property type="match status" value="1"/>
</dbReference>
<dbReference type="InterPro" id="IPR005817">
    <property type="entry name" value="Wnt"/>
</dbReference>
<organism evidence="10">
    <name type="scientific">Nematostella vectensis</name>
    <name type="common">Starlet sea anemone</name>
    <dbReference type="NCBI Taxonomy" id="45351"/>
    <lineage>
        <taxon>Eukaryota</taxon>
        <taxon>Metazoa</taxon>
        <taxon>Cnidaria</taxon>
        <taxon>Anthozoa</taxon>
        <taxon>Hexacorallia</taxon>
        <taxon>Actiniaria</taxon>
        <taxon>Edwardsiidae</taxon>
        <taxon>Nematostella</taxon>
    </lineage>
</organism>
<accession>Q5IHV8</accession>
<dbReference type="PANTHER" id="PTHR12027">
    <property type="entry name" value="WNT RELATED"/>
    <property type="match status" value="1"/>
</dbReference>
<gene>
    <name evidence="10" type="primary">Wnt8b</name>
</gene>
<keyword evidence="6 9" id="KW-0879">Wnt signaling pathway</keyword>
<dbReference type="Gene3D" id="3.30.2460.20">
    <property type="match status" value="1"/>
</dbReference>
<dbReference type="AlphaFoldDB" id="Q5IHV8"/>
<dbReference type="SMART" id="SM00097">
    <property type="entry name" value="WNT1"/>
    <property type="match status" value="1"/>
</dbReference>
<keyword evidence="7" id="KW-1015">Disulfide bond</keyword>
<proteinExistence type="evidence at transcript level"/>
<dbReference type="CDD" id="cd13113">
    <property type="entry name" value="Wnt"/>
    <property type="match status" value="1"/>
</dbReference>
<dbReference type="EMBL" id="AY725205">
    <property type="protein sequence ID" value="AAW28136.1"/>
    <property type="molecule type" value="mRNA"/>
</dbReference>
<comment type="subcellular location">
    <subcellularLocation>
        <location evidence="1 9">Secreted</location>
        <location evidence="1 9">Extracellular space</location>
        <location evidence="1 9">Extracellular matrix</location>
    </subcellularLocation>
</comment>
<keyword evidence="8" id="KW-0449">Lipoprotein</keyword>
<dbReference type="InterPro" id="IPR043158">
    <property type="entry name" value="Wnt_C"/>
</dbReference>
<evidence type="ECO:0000256" key="2">
    <source>
        <dbReference type="ARBA" id="ARBA00005683"/>
    </source>
</evidence>
<dbReference type="GO" id="GO:0016055">
    <property type="term" value="P:Wnt signaling pathway"/>
    <property type="evidence" value="ECO:0007669"/>
    <property type="project" value="UniProtKB-KW"/>
</dbReference>
<sequence>MPCQGQSRKKMAVLKVLRGREAYDKLVSSIQKGAKLGLQECRSQFRNEKWNCTMAVKTKNKSTSKQNPAYVMSMVPHATREMAFAHGISAAGVTFALTMDCRLGAFEDCSCIHGKSEGNKGNWWGGCNENVKFGEVMARHFLEALQSGKDERSLLNVHNNEVGRKAVRATLKRECRCHGISGSCSTRTCWRKLSSFAEVGQYLVEKYSTAKRVIFQNGNFYELTMLGTRPISKKDNNFIYSESSPDYCQRNMTVGSAGVLGRECEGSKDELVRCRQLCDSCRFDTQEFTEIKNTFCNCKFHWCCKVKCMTCKETTRKTRCVARQQAL</sequence>
<evidence type="ECO:0000256" key="9">
    <source>
        <dbReference type="RuleBase" id="RU003500"/>
    </source>
</evidence>
<evidence type="ECO:0000256" key="1">
    <source>
        <dbReference type="ARBA" id="ARBA00004498"/>
    </source>
</evidence>
<evidence type="ECO:0000256" key="8">
    <source>
        <dbReference type="ARBA" id="ARBA00023288"/>
    </source>
</evidence>
<dbReference type="GO" id="GO:0005102">
    <property type="term" value="F:signaling receptor binding"/>
    <property type="evidence" value="ECO:0007669"/>
    <property type="project" value="InterPro"/>
</dbReference>
<evidence type="ECO:0000256" key="7">
    <source>
        <dbReference type="ARBA" id="ARBA00023157"/>
    </source>
</evidence>
<keyword evidence="3 9" id="KW-0217">Developmental protein</keyword>
<dbReference type="PROSITE" id="PS00246">
    <property type="entry name" value="WNT1"/>
    <property type="match status" value="1"/>
</dbReference>
<evidence type="ECO:0000313" key="10">
    <source>
        <dbReference type="EMBL" id="AAW28136.1"/>
    </source>
</evidence>
<evidence type="ECO:0000256" key="4">
    <source>
        <dbReference type="ARBA" id="ARBA00022525"/>
    </source>
</evidence>
<protein>
    <recommendedName>
        <fullName evidence="9">Protein Wnt</fullName>
    </recommendedName>
</protein>
<dbReference type="HOGENOM" id="CLU_033039_1_2_1"/>
<evidence type="ECO:0000256" key="5">
    <source>
        <dbReference type="ARBA" id="ARBA00022530"/>
    </source>
</evidence>